<dbReference type="Pfam" id="PF00168">
    <property type="entry name" value="C2"/>
    <property type="match status" value="1"/>
</dbReference>
<dbReference type="Proteomes" id="UP001165065">
    <property type="component" value="Unassembled WGS sequence"/>
</dbReference>
<evidence type="ECO:0000256" key="1">
    <source>
        <dbReference type="SAM" id="MobiDB-lite"/>
    </source>
</evidence>
<comment type="caution">
    <text evidence="3">The sequence shown here is derived from an EMBL/GenBank/DDBJ whole genome shotgun (WGS) entry which is preliminary data.</text>
</comment>
<keyword evidence="4" id="KW-1185">Reference proteome</keyword>
<dbReference type="AlphaFoldDB" id="A0A9W7FXA9"/>
<dbReference type="SUPFAM" id="SSF49562">
    <property type="entry name" value="C2 domain (Calcium/lipid-binding domain, CaLB)"/>
    <property type="match status" value="1"/>
</dbReference>
<reference evidence="4" key="1">
    <citation type="journal article" date="2023" name="Commun. Biol.">
        <title>Genome analysis of Parmales, the sister group of diatoms, reveals the evolutionary specialization of diatoms from phago-mixotrophs to photoautotrophs.</title>
        <authorList>
            <person name="Ban H."/>
            <person name="Sato S."/>
            <person name="Yoshikawa S."/>
            <person name="Yamada K."/>
            <person name="Nakamura Y."/>
            <person name="Ichinomiya M."/>
            <person name="Sato N."/>
            <person name="Blanc-Mathieu R."/>
            <person name="Endo H."/>
            <person name="Kuwata A."/>
            <person name="Ogata H."/>
        </authorList>
    </citation>
    <scope>NUCLEOTIDE SEQUENCE [LARGE SCALE GENOMIC DNA]</scope>
</reference>
<accession>A0A9W7FXA9</accession>
<evidence type="ECO:0000313" key="3">
    <source>
        <dbReference type="EMBL" id="GMI21180.1"/>
    </source>
</evidence>
<feature type="region of interest" description="Disordered" evidence="1">
    <location>
        <begin position="1"/>
        <end position="35"/>
    </location>
</feature>
<dbReference type="Gene3D" id="2.60.40.150">
    <property type="entry name" value="C2 domain"/>
    <property type="match status" value="1"/>
</dbReference>
<feature type="domain" description="C2" evidence="2">
    <location>
        <begin position="59"/>
        <end position="133"/>
    </location>
</feature>
<protein>
    <recommendedName>
        <fullName evidence="2">C2 domain-containing protein</fullName>
    </recommendedName>
</protein>
<gene>
    <name evidence="3" type="ORF">TrCOL_g1895</name>
</gene>
<name>A0A9W7FXA9_9STRA</name>
<sequence>MASSRGSLSDDLKSDAKTFVQKKADEMEEEQYDRPKWSPEMSYRGQQYRYLTHQSNVMGYVKVKLLSASNLKRRDWSYLGSVPGASKLGLSKGAEISPYMEFGVGRAKKSSSVVANTSNPSWKRESFTIPLRKGTFSDGMPVILKVRGMESQAVLESVLPTAVKGDKSLGNGGVDITELCTGSKDIIDTTIHLEPQGEVRCLIGYEPHGIEPAVGDIIVMEAFARKSANLILDKDAPMKVLAVNGNYLHAQYRMLTERFGAVKIHRNSVFVVERLNFVDGLWNLAMKPSDIVMNTKVGHKATKIAKPYVNYVGELAKPAVFSAQIAIGAVKASVNAGLSGASAAGGSILGTKSPAKL</sequence>
<organism evidence="3 4">
    <name type="scientific">Triparma columacea</name>
    <dbReference type="NCBI Taxonomy" id="722753"/>
    <lineage>
        <taxon>Eukaryota</taxon>
        <taxon>Sar</taxon>
        <taxon>Stramenopiles</taxon>
        <taxon>Ochrophyta</taxon>
        <taxon>Bolidophyceae</taxon>
        <taxon>Parmales</taxon>
        <taxon>Triparmaceae</taxon>
        <taxon>Triparma</taxon>
    </lineage>
</organism>
<dbReference type="InterPro" id="IPR035892">
    <property type="entry name" value="C2_domain_sf"/>
</dbReference>
<dbReference type="EMBL" id="BRYA01000527">
    <property type="protein sequence ID" value="GMI21180.1"/>
    <property type="molecule type" value="Genomic_DNA"/>
</dbReference>
<proteinExistence type="predicted"/>
<evidence type="ECO:0000259" key="2">
    <source>
        <dbReference type="Pfam" id="PF00168"/>
    </source>
</evidence>
<evidence type="ECO:0000313" key="4">
    <source>
        <dbReference type="Proteomes" id="UP001165065"/>
    </source>
</evidence>
<dbReference type="OrthoDB" id="73919at2759"/>
<dbReference type="InterPro" id="IPR000008">
    <property type="entry name" value="C2_dom"/>
</dbReference>